<evidence type="ECO:0000313" key="4">
    <source>
        <dbReference type="Proteomes" id="UP001165568"/>
    </source>
</evidence>
<feature type="region of interest" description="Disordered" evidence="1">
    <location>
        <begin position="23"/>
        <end position="99"/>
    </location>
</feature>
<dbReference type="RefSeq" id="WP_264088869.1">
    <property type="nucleotide sequence ID" value="NZ_JAMPJT010000001.1"/>
</dbReference>
<dbReference type="Proteomes" id="UP001165569">
    <property type="component" value="Unassembled WGS sequence"/>
</dbReference>
<protein>
    <submittedName>
        <fullName evidence="2">Uncharacterized protein</fullName>
    </submittedName>
</protein>
<accession>A0AA42C3I9</accession>
<name>A0AA42C3I9_9GAMM</name>
<evidence type="ECO:0000313" key="2">
    <source>
        <dbReference type="EMBL" id="MCV9877239.1"/>
    </source>
</evidence>
<feature type="compositionally biased region" description="Basic and acidic residues" evidence="1">
    <location>
        <begin position="63"/>
        <end position="76"/>
    </location>
</feature>
<sequence>MGAIQIVKRGIITAIIKSGNRLKHTISPQPASGTHNQSQKTGNAEDDAGVAIQNHSAFTGYQERGDDERDIKHWMNGDHNGSQNQADDESRGRYKYPLG</sequence>
<dbReference type="Proteomes" id="UP001165568">
    <property type="component" value="Unassembled WGS sequence"/>
</dbReference>
<dbReference type="AlphaFoldDB" id="A0AA42C3I9"/>
<reference evidence="2" key="1">
    <citation type="submission" date="2022-04" db="EMBL/GenBank/DDBJ databases">
        <title>Brenneria sp. isolated from walnut trees in Serbia.</title>
        <authorList>
            <person name="Gasic K."/>
            <person name="Zlatkovic N."/>
            <person name="Kuzmanovic N."/>
        </authorList>
    </citation>
    <scope>NUCLEOTIDE SEQUENCE</scope>
    <source>
        <strain evidence="3">KBI 423</strain>
        <strain evidence="2">KBI 447</strain>
    </source>
</reference>
<feature type="compositionally biased region" description="Polar residues" evidence="1">
    <location>
        <begin position="26"/>
        <end position="42"/>
    </location>
</feature>
<evidence type="ECO:0000256" key="1">
    <source>
        <dbReference type="SAM" id="MobiDB-lite"/>
    </source>
</evidence>
<keyword evidence="4" id="KW-1185">Reference proteome</keyword>
<comment type="caution">
    <text evidence="2">The sequence shown here is derived from an EMBL/GenBank/DDBJ whole genome shotgun (WGS) entry which is preliminary data.</text>
</comment>
<dbReference type="EMBL" id="JAMPJU010000001">
    <property type="protein sequence ID" value="MCV9881195.1"/>
    <property type="molecule type" value="Genomic_DNA"/>
</dbReference>
<evidence type="ECO:0000313" key="5">
    <source>
        <dbReference type="Proteomes" id="UP001165569"/>
    </source>
</evidence>
<dbReference type="EMBL" id="JAMPJT010000001">
    <property type="protein sequence ID" value="MCV9877239.1"/>
    <property type="molecule type" value="Genomic_DNA"/>
</dbReference>
<proteinExistence type="predicted"/>
<organism evidence="2 5">
    <name type="scientific">Brenneria izbisi</name>
    <dbReference type="NCBI Taxonomy" id="2939450"/>
    <lineage>
        <taxon>Bacteria</taxon>
        <taxon>Pseudomonadati</taxon>
        <taxon>Pseudomonadota</taxon>
        <taxon>Gammaproteobacteria</taxon>
        <taxon>Enterobacterales</taxon>
        <taxon>Pectobacteriaceae</taxon>
        <taxon>Brenneria</taxon>
    </lineage>
</organism>
<evidence type="ECO:0000313" key="3">
    <source>
        <dbReference type="EMBL" id="MCV9881195.1"/>
    </source>
</evidence>
<gene>
    <name evidence="2" type="ORF">NC803_00010</name>
    <name evidence="3" type="ORF">NC856_02735</name>
</gene>